<organism evidence="3">
    <name type="scientific">Coccidioides posadasii (strain RMSCC 757 / Silveira)</name>
    <name type="common">Valley fever fungus</name>
    <dbReference type="NCBI Taxonomy" id="443226"/>
    <lineage>
        <taxon>Eukaryota</taxon>
        <taxon>Fungi</taxon>
        <taxon>Dikarya</taxon>
        <taxon>Ascomycota</taxon>
        <taxon>Pezizomycotina</taxon>
        <taxon>Eurotiomycetes</taxon>
        <taxon>Eurotiomycetidae</taxon>
        <taxon>Onygenales</taxon>
        <taxon>Onygenaceae</taxon>
        <taxon>Coccidioides</taxon>
    </lineage>
</organism>
<feature type="region of interest" description="Disordered" evidence="1">
    <location>
        <begin position="1"/>
        <end position="32"/>
    </location>
</feature>
<dbReference type="HOGENOM" id="CLU_1937982_0_0_1"/>
<protein>
    <submittedName>
        <fullName evidence="2">Uncharacterized protein</fullName>
    </submittedName>
</protein>
<reference evidence="3" key="1">
    <citation type="journal article" date="2010" name="Genome Res.">
        <title>Population genomic sequencing of Coccidioides fungi reveals recent hybridization and transposon control.</title>
        <authorList>
            <person name="Neafsey D.E."/>
            <person name="Barker B.M."/>
            <person name="Sharpton T.J."/>
            <person name="Stajich J.E."/>
            <person name="Park D.J."/>
            <person name="Whiston E."/>
            <person name="Hung C.-Y."/>
            <person name="McMahan C."/>
            <person name="White J."/>
            <person name="Sykes S."/>
            <person name="Heiman D."/>
            <person name="Young S."/>
            <person name="Zeng Q."/>
            <person name="Abouelleil A."/>
            <person name="Aftuck L."/>
            <person name="Bessette D."/>
            <person name="Brown A."/>
            <person name="FitzGerald M."/>
            <person name="Lui A."/>
            <person name="Macdonald J.P."/>
            <person name="Priest M."/>
            <person name="Orbach M.J."/>
            <person name="Galgiani J.N."/>
            <person name="Kirkland T.N."/>
            <person name="Cole G.T."/>
            <person name="Birren B.W."/>
            <person name="Henn M.R."/>
            <person name="Taylor J.W."/>
            <person name="Rounsley S.D."/>
        </authorList>
    </citation>
    <scope>NUCLEOTIDE SEQUENCE [LARGE SCALE GENOMIC DNA]</scope>
    <source>
        <strain evidence="3">RMSCC 757 / Silveira</strain>
    </source>
</reference>
<name>E9D7F2_COCPS</name>
<feature type="compositionally biased region" description="Basic and acidic residues" evidence="1">
    <location>
        <begin position="22"/>
        <end position="32"/>
    </location>
</feature>
<dbReference type="Proteomes" id="UP000002497">
    <property type="component" value="Unassembled WGS sequence"/>
</dbReference>
<keyword evidence="3" id="KW-1185">Reference proteome</keyword>
<evidence type="ECO:0000256" key="1">
    <source>
        <dbReference type="SAM" id="MobiDB-lite"/>
    </source>
</evidence>
<dbReference type="EMBL" id="GL636494">
    <property type="protein sequence ID" value="EFW17311.1"/>
    <property type="molecule type" value="Genomic_DNA"/>
</dbReference>
<dbReference type="VEuPathDB" id="FungiDB:CPSG_05754"/>
<feature type="compositionally biased region" description="Basic and acidic residues" evidence="1">
    <location>
        <begin position="1"/>
        <end position="10"/>
    </location>
</feature>
<sequence length="130" mass="15144">MNFQVNEERRANRHSRPPPTEKSAERDWLDEARNGGWERGRRINSCFSISPFSPPSTAAPFFFFVLANRRTFSPGGRLCSPPRQRWGRQGRWQMLVTKVMLELKHTQPCGIESWVPLTNVRSKIVSYLVR</sequence>
<evidence type="ECO:0000313" key="3">
    <source>
        <dbReference type="Proteomes" id="UP000002497"/>
    </source>
</evidence>
<reference evidence="3" key="2">
    <citation type="submission" date="2010-03" db="EMBL/GenBank/DDBJ databases">
        <title>The genome sequence of Coccidioides posadasii strain Silveira.</title>
        <authorList>
            <consortium name="The Broad Institute Genome Sequencing Center for Infectious Disease"/>
            <person name="Neafsey D."/>
            <person name="Orbach M."/>
            <person name="Henn M.R."/>
            <person name="Cole G.T."/>
            <person name="Galgiani J."/>
            <person name="Gardner M.J."/>
            <person name="Kirkland T.N."/>
            <person name="Taylor J.W."/>
            <person name="Young S.K."/>
            <person name="Zeng Q."/>
            <person name="Koehrsen M."/>
            <person name="Alvarado L."/>
            <person name="Berlin A."/>
            <person name="Borenstein D."/>
            <person name="Chapman S.B."/>
            <person name="Chen Z."/>
            <person name="Engels R."/>
            <person name="Freedman E."/>
            <person name="Gellesch M."/>
            <person name="Goldberg J."/>
            <person name="Griggs A."/>
            <person name="Gujja S."/>
            <person name="Heilman E."/>
            <person name="Heiman D."/>
            <person name="Howarth C."/>
            <person name="Jen D."/>
            <person name="Larson L."/>
            <person name="Mehta T."/>
            <person name="Neiman D."/>
            <person name="Park D."/>
            <person name="Pearson M."/>
            <person name="Richards J."/>
            <person name="Roberts A."/>
            <person name="Saif S."/>
            <person name="Shea T."/>
            <person name="Shenoy N."/>
            <person name="Sisk P."/>
            <person name="Stolte C."/>
            <person name="Sykes S."/>
            <person name="Walk T."/>
            <person name="White J."/>
            <person name="Yandava C."/>
            <person name="Haas B."/>
            <person name="Nusbaum C."/>
            <person name="Birren B."/>
        </authorList>
    </citation>
    <scope>NUCLEOTIDE SEQUENCE [LARGE SCALE GENOMIC DNA]</scope>
    <source>
        <strain evidence="3">RMSCC 757 / Silveira</strain>
    </source>
</reference>
<dbReference type="AlphaFoldDB" id="E9D7F2"/>
<gene>
    <name evidence="2" type="ORF">CPSG_05754</name>
</gene>
<evidence type="ECO:0000313" key="2">
    <source>
        <dbReference type="EMBL" id="EFW17311.1"/>
    </source>
</evidence>
<proteinExistence type="predicted"/>
<accession>E9D7F2</accession>